<dbReference type="Pfam" id="PF00643">
    <property type="entry name" value="zf-B_box"/>
    <property type="match status" value="1"/>
</dbReference>
<dbReference type="CDD" id="cd12893">
    <property type="entry name" value="SPRY_PRY_TRIM35"/>
    <property type="match status" value="1"/>
</dbReference>
<dbReference type="Pfam" id="PF00622">
    <property type="entry name" value="SPRY"/>
    <property type="match status" value="1"/>
</dbReference>
<keyword evidence="10" id="KW-1185">Reference proteome</keyword>
<feature type="coiled-coil region" evidence="5">
    <location>
        <begin position="151"/>
        <end position="178"/>
    </location>
</feature>
<keyword evidence="5" id="KW-0175">Coiled coil</keyword>
<evidence type="ECO:0000256" key="5">
    <source>
        <dbReference type="SAM" id="Coils"/>
    </source>
</evidence>
<dbReference type="PANTHER" id="PTHR24103">
    <property type="entry name" value="E3 UBIQUITIN-PROTEIN LIGASE TRIM"/>
    <property type="match status" value="1"/>
</dbReference>
<dbReference type="InterPro" id="IPR003879">
    <property type="entry name" value="Butyrophylin_SPRY"/>
</dbReference>
<dbReference type="Pfam" id="PF13765">
    <property type="entry name" value="PRY"/>
    <property type="match status" value="1"/>
</dbReference>
<evidence type="ECO:0000256" key="1">
    <source>
        <dbReference type="ARBA" id="ARBA00022723"/>
    </source>
</evidence>
<sequence length="465" mass="53609">MDMQSSLLEKNLTCPVCQDIFQDPVFLLCSHSFCRDCLHRAWKERERDAHNCPVCWENCSMEHLPRNLVLKNLCDDYLQERSQRATTEAEAPCALHGERLQFFCLEDKQLVCAVCRESNRHVDHTLCPIQEAAQDLKEELRTWMKPLRENLTTYEETHQILNQRVKQLKIQARHTETQIEREFEALYQFLEEEKRARLTALWEEEEEKSYMMMKKIQEISYLLDTADAIETDMKMADVPFLQKNVSIVQRAQVTLQDPRKVSGKLINVASHLSNLKFRVWEKMHKIIEYTPVTLDPNTAHPCLALSDDLTSLRLSSEIQRLPDGPESFDGYTSVLGSKGFASGAHSWDVEVGDCSAWALGVVSESEYTKREHHSKFALCIGCSDGKYGKGNSTELLTYLTVSQRPHRVRVHLDWDGGRVSFFDVATGSHLHTFTHTFTERVFPYFCNVSSIQALRILTMRPSVSL</sequence>
<evidence type="ECO:0008006" key="11">
    <source>
        <dbReference type="Google" id="ProtNLM"/>
    </source>
</evidence>
<gene>
    <name evidence="9" type="ORF">ACEWY4_010812</name>
</gene>
<keyword evidence="3" id="KW-0862">Zinc</keyword>
<proteinExistence type="predicted"/>
<dbReference type="Proteomes" id="UP001591681">
    <property type="component" value="Unassembled WGS sequence"/>
</dbReference>
<evidence type="ECO:0000256" key="3">
    <source>
        <dbReference type="ARBA" id="ARBA00022833"/>
    </source>
</evidence>
<evidence type="ECO:0000313" key="10">
    <source>
        <dbReference type="Proteomes" id="UP001591681"/>
    </source>
</evidence>
<keyword evidence="2 4" id="KW-0863">Zinc-finger</keyword>
<dbReference type="SMART" id="SM00589">
    <property type="entry name" value="PRY"/>
    <property type="match status" value="1"/>
</dbReference>
<feature type="domain" description="RING-type" evidence="6">
    <location>
        <begin position="14"/>
        <end position="55"/>
    </location>
</feature>
<dbReference type="Pfam" id="PF15227">
    <property type="entry name" value="zf-C3HC4_4"/>
    <property type="match status" value="1"/>
</dbReference>
<dbReference type="SUPFAM" id="SSF57845">
    <property type="entry name" value="B-box zinc-binding domain"/>
    <property type="match status" value="1"/>
</dbReference>
<evidence type="ECO:0000259" key="7">
    <source>
        <dbReference type="PROSITE" id="PS50119"/>
    </source>
</evidence>
<evidence type="ECO:0000259" key="6">
    <source>
        <dbReference type="PROSITE" id="PS50089"/>
    </source>
</evidence>
<dbReference type="InterPro" id="IPR003877">
    <property type="entry name" value="SPRY_dom"/>
</dbReference>
<dbReference type="InterPro" id="IPR006574">
    <property type="entry name" value="PRY"/>
</dbReference>
<dbReference type="InterPro" id="IPR001841">
    <property type="entry name" value="Znf_RING"/>
</dbReference>
<dbReference type="SMART" id="SM00184">
    <property type="entry name" value="RING"/>
    <property type="match status" value="1"/>
</dbReference>
<dbReference type="PROSITE" id="PS50089">
    <property type="entry name" value="ZF_RING_2"/>
    <property type="match status" value="1"/>
</dbReference>
<feature type="domain" description="B box-type" evidence="7">
    <location>
        <begin position="88"/>
        <end position="129"/>
    </location>
</feature>
<dbReference type="InterPro" id="IPR013320">
    <property type="entry name" value="ConA-like_dom_sf"/>
</dbReference>
<dbReference type="Gene3D" id="3.30.160.60">
    <property type="entry name" value="Classic Zinc Finger"/>
    <property type="match status" value="1"/>
</dbReference>
<evidence type="ECO:0000259" key="8">
    <source>
        <dbReference type="PROSITE" id="PS50188"/>
    </source>
</evidence>
<dbReference type="SUPFAM" id="SSF57850">
    <property type="entry name" value="RING/U-box"/>
    <property type="match status" value="1"/>
</dbReference>
<dbReference type="PROSITE" id="PS00518">
    <property type="entry name" value="ZF_RING_1"/>
    <property type="match status" value="1"/>
</dbReference>
<dbReference type="PROSITE" id="PS50119">
    <property type="entry name" value="ZF_BBOX"/>
    <property type="match status" value="1"/>
</dbReference>
<dbReference type="InterPro" id="IPR001870">
    <property type="entry name" value="B30.2/SPRY"/>
</dbReference>
<dbReference type="Gene3D" id="3.30.40.10">
    <property type="entry name" value="Zinc/RING finger domain, C3HC4 (zinc finger)"/>
    <property type="match status" value="1"/>
</dbReference>
<dbReference type="SMART" id="SM00336">
    <property type="entry name" value="BBOX"/>
    <property type="match status" value="1"/>
</dbReference>
<dbReference type="SMART" id="SM00449">
    <property type="entry name" value="SPRY"/>
    <property type="match status" value="1"/>
</dbReference>
<keyword evidence="1" id="KW-0479">Metal-binding</keyword>
<dbReference type="InterPro" id="IPR000315">
    <property type="entry name" value="Znf_B-box"/>
</dbReference>
<reference evidence="9 10" key="1">
    <citation type="submission" date="2024-09" db="EMBL/GenBank/DDBJ databases">
        <title>A chromosome-level genome assembly of Gray's grenadier anchovy, Coilia grayii.</title>
        <authorList>
            <person name="Fu Z."/>
        </authorList>
    </citation>
    <scope>NUCLEOTIDE SEQUENCE [LARGE SCALE GENOMIC DNA]</scope>
    <source>
        <strain evidence="9">G4</strain>
        <tissue evidence="9">Muscle</tissue>
    </source>
</reference>
<protein>
    <recommendedName>
        <fullName evidence="11">Tripartite motif-containing protein 35-like</fullName>
    </recommendedName>
</protein>
<dbReference type="Gene3D" id="2.60.120.920">
    <property type="match status" value="1"/>
</dbReference>
<dbReference type="InterPro" id="IPR050143">
    <property type="entry name" value="TRIM/RBCC"/>
</dbReference>
<dbReference type="InterPro" id="IPR017907">
    <property type="entry name" value="Znf_RING_CS"/>
</dbReference>
<name>A0ABD1K2Y8_9TELE</name>
<dbReference type="GO" id="GO:0008270">
    <property type="term" value="F:zinc ion binding"/>
    <property type="evidence" value="ECO:0007669"/>
    <property type="project" value="UniProtKB-KW"/>
</dbReference>
<evidence type="ECO:0000256" key="2">
    <source>
        <dbReference type="ARBA" id="ARBA00022771"/>
    </source>
</evidence>
<organism evidence="9 10">
    <name type="scientific">Coilia grayii</name>
    <name type="common">Gray's grenadier anchovy</name>
    <dbReference type="NCBI Taxonomy" id="363190"/>
    <lineage>
        <taxon>Eukaryota</taxon>
        <taxon>Metazoa</taxon>
        <taxon>Chordata</taxon>
        <taxon>Craniata</taxon>
        <taxon>Vertebrata</taxon>
        <taxon>Euteleostomi</taxon>
        <taxon>Actinopterygii</taxon>
        <taxon>Neopterygii</taxon>
        <taxon>Teleostei</taxon>
        <taxon>Clupei</taxon>
        <taxon>Clupeiformes</taxon>
        <taxon>Clupeoidei</taxon>
        <taxon>Engraulidae</taxon>
        <taxon>Coilinae</taxon>
        <taxon>Coilia</taxon>
    </lineage>
</organism>
<dbReference type="PROSITE" id="PS50188">
    <property type="entry name" value="B302_SPRY"/>
    <property type="match status" value="1"/>
</dbReference>
<evidence type="ECO:0000313" key="9">
    <source>
        <dbReference type="EMBL" id="KAL2093500.1"/>
    </source>
</evidence>
<dbReference type="InterPro" id="IPR043136">
    <property type="entry name" value="B30.2/SPRY_sf"/>
</dbReference>
<evidence type="ECO:0000256" key="4">
    <source>
        <dbReference type="PROSITE-ProRule" id="PRU00024"/>
    </source>
</evidence>
<accession>A0ABD1K2Y8</accession>
<dbReference type="PRINTS" id="PR01407">
    <property type="entry name" value="BUTYPHLNCDUF"/>
</dbReference>
<dbReference type="InterPro" id="IPR013083">
    <property type="entry name" value="Znf_RING/FYVE/PHD"/>
</dbReference>
<dbReference type="EMBL" id="JBHFQA010000009">
    <property type="protein sequence ID" value="KAL2093500.1"/>
    <property type="molecule type" value="Genomic_DNA"/>
</dbReference>
<feature type="domain" description="B30.2/SPRY" evidence="8">
    <location>
        <begin position="272"/>
        <end position="463"/>
    </location>
</feature>
<dbReference type="AlphaFoldDB" id="A0ABD1K2Y8"/>
<comment type="caution">
    <text evidence="9">The sequence shown here is derived from an EMBL/GenBank/DDBJ whole genome shotgun (WGS) entry which is preliminary data.</text>
</comment>
<dbReference type="SUPFAM" id="SSF49899">
    <property type="entry name" value="Concanavalin A-like lectins/glucanases"/>
    <property type="match status" value="1"/>
</dbReference>